<dbReference type="EMBL" id="DTCK01000042">
    <property type="protein sequence ID" value="HGQ36568.1"/>
    <property type="molecule type" value="Genomic_DNA"/>
</dbReference>
<dbReference type="GO" id="GO:0003824">
    <property type="term" value="F:catalytic activity"/>
    <property type="evidence" value="ECO:0007669"/>
    <property type="project" value="InterPro"/>
</dbReference>
<evidence type="ECO:0000313" key="1">
    <source>
        <dbReference type="EMBL" id="HGQ36568.1"/>
    </source>
</evidence>
<name>A0A7C4NNH0_9CREN</name>
<protein>
    <submittedName>
        <fullName evidence="2">Uncharacterized protein</fullName>
    </submittedName>
</protein>
<sequence>MLRIEPWGEEVTRFRSSYSSRLSMNDWTLLKPSSKLSVKVTIDDSKALLHYGRLICGISSDGVVRYTTATCNILFEELWIDYRVNNANLLKARNYKHLYGDLYRVQLYLKSYDDEYIYGMGQYAIDYLDLKGCLLELVHRNTQVSIPFAIFARPSEEVFYGFIWNNPCIGRVEFAKNWTMWECEASKQIDYLVIYGKNPAEIVKKYMGITCKPPLLPRYAFGFWQSKLRYRTQEELLSIAKSIRGAASRYR</sequence>
<proteinExistence type="predicted"/>
<dbReference type="InterPro" id="IPR011013">
    <property type="entry name" value="Gal_mutarotase_sf_dom"/>
</dbReference>
<dbReference type="EMBL" id="DTBD01000070">
    <property type="protein sequence ID" value="HGQ65087.1"/>
    <property type="molecule type" value="Genomic_DNA"/>
</dbReference>
<organism evidence="2">
    <name type="scientific">Ignisphaera aggregans</name>
    <dbReference type="NCBI Taxonomy" id="334771"/>
    <lineage>
        <taxon>Archaea</taxon>
        <taxon>Thermoproteota</taxon>
        <taxon>Thermoprotei</taxon>
        <taxon>Desulfurococcales</taxon>
        <taxon>Desulfurococcaceae</taxon>
        <taxon>Ignisphaera</taxon>
    </lineage>
</organism>
<accession>A0A7C4NNH0</accession>
<dbReference type="GO" id="GO:0005975">
    <property type="term" value="P:carbohydrate metabolic process"/>
    <property type="evidence" value="ECO:0007669"/>
    <property type="project" value="InterPro"/>
</dbReference>
<dbReference type="PANTHER" id="PTHR43863">
    <property type="entry name" value="HYDROLASE, PUTATIVE (AFU_ORTHOLOGUE AFUA_1G03140)-RELATED"/>
    <property type="match status" value="1"/>
</dbReference>
<dbReference type="AlphaFoldDB" id="A0A7C4NNH0"/>
<comment type="caution">
    <text evidence="2">The sequence shown here is derived from an EMBL/GenBank/DDBJ whole genome shotgun (WGS) entry which is preliminary data.</text>
</comment>
<dbReference type="GO" id="GO:0030246">
    <property type="term" value="F:carbohydrate binding"/>
    <property type="evidence" value="ECO:0007669"/>
    <property type="project" value="InterPro"/>
</dbReference>
<dbReference type="PANTHER" id="PTHR43863:SF2">
    <property type="entry name" value="MALTASE-GLUCOAMYLASE"/>
    <property type="match status" value="1"/>
</dbReference>
<dbReference type="CDD" id="cd14752">
    <property type="entry name" value="GH31_N"/>
    <property type="match status" value="1"/>
</dbReference>
<dbReference type="SUPFAM" id="SSF74650">
    <property type="entry name" value="Galactose mutarotase-like"/>
    <property type="match status" value="1"/>
</dbReference>
<dbReference type="Gene3D" id="3.20.20.80">
    <property type="entry name" value="Glycosidases"/>
    <property type="match status" value="1"/>
</dbReference>
<dbReference type="InterPro" id="IPR051816">
    <property type="entry name" value="Glycosyl_Hydrolase_31"/>
</dbReference>
<reference evidence="2" key="1">
    <citation type="journal article" date="2020" name="mSystems">
        <title>Genome- and Community-Level Interaction Insights into Carbon Utilization and Element Cycling Functions of Hydrothermarchaeota in Hydrothermal Sediment.</title>
        <authorList>
            <person name="Zhou Z."/>
            <person name="Liu Y."/>
            <person name="Xu W."/>
            <person name="Pan J."/>
            <person name="Luo Z.H."/>
            <person name="Li M."/>
        </authorList>
    </citation>
    <scope>NUCLEOTIDE SEQUENCE [LARGE SCALE GENOMIC DNA]</scope>
    <source>
        <strain evidence="2">SpSt-637</strain>
        <strain evidence="1">SpSt-667</strain>
    </source>
</reference>
<gene>
    <name evidence="2" type="ORF">ENU08_07580</name>
    <name evidence="1" type="ORF">ENU41_07865</name>
</gene>
<evidence type="ECO:0000313" key="2">
    <source>
        <dbReference type="EMBL" id="HGQ65087.1"/>
    </source>
</evidence>
<dbReference type="Gene3D" id="2.60.40.1760">
    <property type="entry name" value="glycosyl hydrolase (family 31)"/>
    <property type="match status" value="1"/>
</dbReference>